<protein>
    <submittedName>
        <fullName evidence="2">Thioredoxin domain-containing protein</fullName>
    </submittedName>
</protein>
<name>A0AC35FZ04_9BILA</name>
<dbReference type="Proteomes" id="UP000887580">
    <property type="component" value="Unplaced"/>
</dbReference>
<reference evidence="2" key="1">
    <citation type="submission" date="2022-11" db="UniProtKB">
        <authorList>
            <consortium name="WormBaseParasite"/>
        </authorList>
    </citation>
    <scope>IDENTIFICATION</scope>
</reference>
<proteinExistence type="predicted"/>
<sequence>MKLIPQIRGMPDRIGDIPLHTGTLDCVTYKHICQKAGISSYPTTMIYYKGQKYQMVGYHTSEQIVEFISDALNPSVEVLNPTDFEDLVLGRAEGVTFVVDFFAPWCGPCQQLAPEFRKLARNIKSDNEDVRFGSVDCDAHRGLCQSQGITGYPAIRLYRHKLHQKPLDYPTNWWRDHGSMQRWVTEFLPSLVEQYGQEFYDEVLASSSPWVVDFYAPWCGHCIQFAPVYEKLAKYFEGRVKFAKVDCDRYPGVCQNSQIRAYPTIRFYIGSENGERQNPLGMHVQSQNYDAFIQIIETALNHYRRDEL</sequence>
<evidence type="ECO:0000313" key="2">
    <source>
        <dbReference type="WBParaSite" id="PS1159_v2.g2231.t1"/>
    </source>
</evidence>
<accession>A0AC35FZ04</accession>
<evidence type="ECO:0000313" key="1">
    <source>
        <dbReference type="Proteomes" id="UP000887580"/>
    </source>
</evidence>
<organism evidence="1 2">
    <name type="scientific">Panagrolaimus sp. PS1159</name>
    <dbReference type="NCBI Taxonomy" id="55785"/>
    <lineage>
        <taxon>Eukaryota</taxon>
        <taxon>Metazoa</taxon>
        <taxon>Ecdysozoa</taxon>
        <taxon>Nematoda</taxon>
        <taxon>Chromadorea</taxon>
        <taxon>Rhabditida</taxon>
        <taxon>Tylenchina</taxon>
        <taxon>Panagrolaimomorpha</taxon>
        <taxon>Panagrolaimoidea</taxon>
        <taxon>Panagrolaimidae</taxon>
        <taxon>Panagrolaimus</taxon>
    </lineage>
</organism>
<dbReference type="WBParaSite" id="PS1159_v2.g2231.t1">
    <property type="protein sequence ID" value="PS1159_v2.g2231.t1"/>
    <property type="gene ID" value="PS1159_v2.g2231"/>
</dbReference>